<sequence length="228" mass="23251">MHGTLRPLALVAVAAALVACGGGDDGLAVGFAAEASQWQLGSADYSDDTAPSELSQTVVALPAPLAGQGLRLAGHNHSDDLFVFTARRIDGLQPGARYRVRWALRMVATVPGGCIGVGGAPGEGVTVKAGAAGRAPARVREGAEWRFNLDKGDQTQGGSESIVLGNLSSSGRDCVAVPPELKPLSGVQPTPLVAAADGSAWAWVGFDSGYEAASELILVDGRLTLEPL</sequence>
<keyword evidence="2" id="KW-1185">Reference proteome</keyword>
<reference evidence="1 2" key="1">
    <citation type="submission" date="2021-04" db="EMBL/GenBank/DDBJ databases">
        <title>The genome sequence of Ideonella sp. 3Y2.</title>
        <authorList>
            <person name="Liu Y."/>
        </authorList>
    </citation>
    <scope>NUCLEOTIDE SEQUENCE [LARGE SCALE GENOMIC DNA]</scope>
    <source>
        <strain evidence="1 2">3Y2</strain>
    </source>
</reference>
<gene>
    <name evidence="1" type="ORF">KAK03_05775</name>
</gene>
<dbReference type="AlphaFoldDB" id="A0A940YCR8"/>
<proteinExistence type="predicted"/>
<name>A0A940YCR8_9BURK</name>
<comment type="caution">
    <text evidence="1">The sequence shown here is derived from an EMBL/GenBank/DDBJ whole genome shotgun (WGS) entry which is preliminary data.</text>
</comment>
<accession>A0A940YCR8</accession>
<evidence type="ECO:0000313" key="1">
    <source>
        <dbReference type="EMBL" id="MBQ0929990.1"/>
    </source>
</evidence>
<protein>
    <recommendedName>
        <fullName evidence="3">Lipoprotein</fullName>
    </recommendedName>
</protein>
<dbReference type="EMBL" id="JAGQDD010000002">
    <property type="protein sequence ID" value="MBQ0929990.1"/>
    <property type="molecule type" value="Genomic_DNA"/>
</dbReference>
<evidence type="ECO:0000313" key="2">
    <source>
        <dbReference type="Proteomes" id="UP000676246"/>
    </source>
</evidence>
<dbReference type="PROSITE" id="PS51257">
    <property type="entry name" value="PROKAR_LIPOPROTEIN"/>
    <property type="match status" value="1"/>
</dbReference>
<organism evidence="1 2">
    <name type="scientific">Ideonella alba</name>
    <dbReference type="NCBI Taxonomy" id="2824118"/>
    <lineage>
        <taxon>Bacteria</taxon>
        <taxon>Pseudomonadati</taxon>
        <taxon>Pseudomonadota</taxon>
        <taxon>Betaproteobacteria</taxon>
        <taxon>Burkholderiales</taxon>
        <taxon>Sphaerotilaceae</taxon>
        <taxon>Ideonella</taxon>
    </lineage>
</organism>
<dbReference type="RefSeq" id="WP_210852223.1">
    <property type="nucleotide sequence ID" value="NZ_JAGQDD010000002.1"/>
</dbReference>
<evidence type="ECO:0008006" key="3">
    <source>
        <dbReference type="Google" id="ProtNLM"/>
    </source>
</evidence>
<dbReference type="Proteomes" id="UP000676246">
    <property type="component" value="Unassembled WGS sequence"/>
</dbReference>